<dbReference type="EMBL" id="BAAAYL010000001">
    <property type="protein sequence ID" value="GAA3373794.1"/>
    <property type="molecule type" value="Genomic_DNA"/>
</dbReference>
<dbReference type="Proteomes" id="UP001499990">
    <property type="component" value="Unassembled WGS sequence"/>
</dbReference>
<dbReference type="InterPro" id="IPR051698">
    <property type="entry name" value="Transposase_11-like"/>
</dbReference>
<accession>A0ABP6SDC9</accession>
<feature type="domain" description="Transposase IS4-like" evidence="1">
    <location>
        <begin position="7"/>
        <end position="84"/>
    </location>
</feature>
<sequence>MQAIEVKRRRTSRTTNKTTIKTVYAVTSLAPEQATPDRIAELIRGHWQVEALHHVRDVTFAEDASRVRTGTAPRAMATLRNIAIGLIRQAGWTNTAAATDHYRSRTDHALQLLDLEA</sequence>
<evidence type="ECO:0000259" key="1">
    <source>
        <dbReference type="Pfam" id="PF01609"/>
    </source>
</evidence>
<dbReference type="PANTHER" id="PTHR30298:SF0">
    <property type="entry name" value="PROTEIN YBFL-RELATED"/>
    <property type="match status" value="1"/>
</dbReference>
<proteinExistence type="predicted"/>
<organism evidence="2 3">
    <name type="scientific">Streptomyces sannanensis</name>
    <dbReference type="NCBI Taxonomy" id="285536"/>
    <lineage>
        <taxon>Bacteria</taxon>
        <taxon>Bacillati</taxon>
        <taxon>Actinomycetota</taxon>
        <taxon>Actinomycetes</taxon>
        <taxon>Kitasatosporales</taxon>
        <taxon>Streptomycetaceae</taxon>
        <taxon>Streptomyces</taxon>
    </lineage>
</organism>
<dbReference type="PANTHER" id="PTHR30298">
    <property type="entry name" value="H REPEAT-ASSOCIATED PREDICTED TRANSPOSASE"/>
    <property type="match status" value="1"/>
</dbReference>
<reference evidence="3" key="1">
    <citation type="journal article" date="2019" name="Int. J. Syst. Evol. Microbiol.">
        <title>The Global Catalogue of Microorganisms (GCM) 10K type strain sequencing project: providing services to taxonomists for standard genome sequencing and annotation.</title>
        <authorList>
            <consortium name="The Broad Institute Genomics Platform"/>
            <consortium name="The Broad Institute Genome Sequencing Center for Infectious Disease"/>
            <person name="Wu L."/>
            <person name="Ma J."/>
        </authorList>
    </citation>
    <scope>NUCLEOTIDE SEQUENCE [LARGE SCALE GENOMIC DNA]</scope>
    <source>
        <strain evidence="3">JCM 9651</strain>
    </source>
</reference>
<keyword evidence="3" id="KW-1185">Reference proteome</keyword>
<evidence type="ECO:0000313" key="3">
    <source>
        <dbReference type="Proteomes" id="UP001499990"/>
    </source>
</evidence>
<protein>
    <recommendedName>
        <fullName evidence="1">Transposase IS4-like domain-containing protein</fullName>
    </recommendedName>
</protein>
<dbReference type="Pfam" id="PF01609">
    <property type="entry name" value="DDE_Tnp_1"/>
    <property type="match status" value="1"/>
</dbReference>
<evidence type="ECO:0000313" key="2">
    <source>
        <dbReference type="EMBL" id="GAA3373794.1"/>
    </source>
</evidence>
<name>A0ABP6SDC9_9ACTN</name>
<dbReference type="InterPro" id="IPR002559">
    <property type="entry name" value="Transposase_11"/>
</dbReference>
<comment type="caution">
    <text evidence="2">The sequence shown here is derived from an EMBL/GenBank/DDBJ whole genome shotgun (WGS) entry which is preliminary data.</text>
</comment>
<dbReference type="RefSeq" id="WP_345038579.1">
    <property type="nucleotide sequence ID" value="NZ_BAAAYL010000001.1"/>
</dbReference>
<gene>
    <name evidence="2" type="ORF">GCM10020367_35130</name>
</gene>